<dbReference type="CDD" id="cd11072">
    <property type="entry name" value="CYP71-like"/>
    <property type="match status" value="1"/>
</dbReference>
<evidence type="ECO:0000256" key="11">
    <source>
        <dbReference type="PIRSR" id="PIRSR602401-1"/>
    </source>
</evidence>
<dbReference type="Gene3D" id="1.10.630.10">
    <property type="entry name" value="Cytochrome P450"/>
    <property type="match status" value="1"/>
</dbReference>
<dbReference type="PRINTS" id="PR00385">
    <property type="entry name" value="P450"/>
</dbReference>
<evidence type="ECO:0000256" key="2">
    <source>
        <dbReference type="ARBA" id="ARBA00004111"/>
    </source>
</evidence>
<dbReference type="GO" id="GO:0016705">
    <property type="term" value="F:oxidoreductase activity, acting on paired donors, with incorporation or reduction of molecular oxygen"/>
    <property type="evidence" value="ECO:0007669"/>
    <property type="project" value="InterPro"/>
</dbReference>
<evidence type="ECO:0000256" key="10">
    <source>
        <dbReference type="ARBA" id="ARBA00023033"/>
    </source>
</evidence>
<dbReference type="KEGG" id="dcr:108219404"/>
<dbReference type="Proteomes" id="UP000077755">
    <property type="component" value="Chromosome 4"/>
</dbReference>
<keyword evidence="5 11" id="KW-0479">Metal-binding</keyword>
<evidence type="ECO:0000256" key="4">
    <source>
        <dbReference type="ARBA" id="ARBA00022617"/>
    </source>
</evidence>
<dbReference type="OMA" id="TEDCIKW"/>
<dbReference type="PROSITE" id="PS00086">
    <property type="entry name" value="CYTOCHROME_P450"/>
    <property type="match status" value="1"/>
</dbReference>
<evidence type="ECO:0000256" key="5">
    <source>
        <dbReference type="ARBA" id="ARBA00022723"/>
    </source>
</evidence>
<protein>
    <submittedName>
        <fullName evidence="13">Uncharacterized protein</fullName>
    </submittedName>
</protein>
<proteinExistence type="inferred from homology"/>
<dbReference type="InterPro" id="IPR001128">
    <property type="entry name" value="Cyt_P450"/>
</dbReference>
<dbReference type="InterPro" id="IPR002401">
    <property type="entry name" value="Cyt_P450_E_grp-I"/>
</dbReference>
<gene>
    <name evidence="13" type="ORF">DCAR_0417852</name>
</gene>
<evidence type="ECO:0000256" key="6">
    <source>
        <dbReference type="ARBA" id="ARBA00022824"/>
    </source>
</evidence>
<dbReference type="GO" id="GO:0004497">
    <property type="term" value="F:monooxygenase activity"/>
    <property type="evidence" value="ECO:0007669"/>
    <property type="project" value="UniProtKB-KW"/>
</dbReference>
<reference evidence="13" key="2">
    <citation type="submission" date="2022-03" db="EMBL/GenBank/DDBJ databases">
        <title>Draft title - Genomic analysis of global carrot germplasm unveils the trajectory of domestication and the origin of high carotenoid orange carrot.</title>
        <authorList>
            <person name="Iorizzo M."/>
            <person name="Ellison S."/>
            <person name="Senalik D."/>
            <person name="Macko-Podgorni A."/>
            <person name="Grzebelus D."/>
            <person name="Bostan H."/>
            <person name="Rolling W."/>
            <person name="Curaba J."/>
            <person name="Simon P."/>
        </authorList>
    </citation>
    <scope>NUCLEOTIDE SEQUENCE</scope>
    <source>
        <tissue evidence="13">Leaf</tissue>
    </source>
</reference>
<accession>A0A165YZ64</accession>
<keyword evidence="10 12" id="KW-0503">Monooxygenase</keyword>
<dbReference type="PANTHER" id="PTHR47955:SF8">
    <property type="entry name" value="CYTOCHROME P450 71D11-LIKE"/>
    <property type="match status" value="1"/>
</dbReference>
<evidence type="ECO:0000256" key="7">
    <source>
        <dbReference type="ARBA" id="ARBA00022848"/>
    </source>
</evidence>
<dbReference type="OrthoDB" id="1470350at2759"/>
<comment type="cofactor">
    <cofactor evidence="1 11">
        <name>heme</name>
        <dbReference type="ChEBI" id="CHEBI:30413"/>
    </cofactor>
</comment>
<feature type="binding site" description="axial binding residue" evidence="11">
    <location>
        <position position="442"/>
    </location>
    <ligand>
        <name>heme</name>
        <dbReference type="ChEBI" id="CHEBI:30413"/>
    </ligand>
    <ligandPart>
        <name>Fe</name>
        <dbReference type="ChEBI" id="CHEBI:18248"/>
    </ligandPart>
</feature>
<dbReference type="EMBL" id="CP093346">
    <property type="protein sequence ID" value="WOG98509.1"/>
    <property type="molecule type" value="Genomic_DNA"/>
</dbReference>
<comment type="subcellular location">
    <subcellularLocation>
        <location evidence="2">Microsome membrane</location>
        <topology evidence="2">Single-pass membrane protein</topology>
    </subcellularLocation>
</comment>
<evidence type="ECO:0000256" key="1">
    <source>
        <dbReference type="ARBA" id="ARBA00001971"/>
    </source>
</evidence>
<keyword evidence="9 11" id="KW-0408">Iron</keyword>
<evidence type="ECO:0000313" key="13">
    <source>
        <dbReference type="EMBL" id="WOG98509.1"/>
    </source>
</evidence>
<dbReference type="PANTHER" id="PTHR47955">
    <property type="entry name" value="CYTOCHROME P450 FAMILY 71 PROTEIN"/>
    <property type="match status" value="1"/>
</dbReference>
<dbReference type="InterPro" id="IPR036396">
    <property type="entry name" value="Cyt_P450_sf"/>
</dbReference>
<sequence length="501" mass="57256">MELPFPSILFTFLFIVFLLVKFWNRFETNNRLAPKLPPGPWKLPIIGSIHHIAGSLPHHTLRELAKKHGPLMHLKLGEISAVVVSSPETARDIMKIHDINFASRPILLATELMSYGSANITFSPYGGYWRQVRKLCVFELLSTKRVQLFRSVREAEVANLIKLLASTNHSPVNLTAKLFATAYSTTSKAAFGDETKDQQTFISIVTELTKIASGFNVADLYPSIKPFQWISGVRQKLVKLQQQTDQILEKIIREHIEAKTRMTGESGLHEDLVDVLLKFQDKGGEFQLKKDNIKAVLSDIFVAGSETSATAVDWAMSEMLKNPRIMKKAQDEVRQVFSSKGSVDETEFYRLNYLKSIIKETLRLHPSAPLLLPRECRQKCKIQGYDIPEKTRVIVNAWAIGRDPKYWEKAECFYPERFLDSSVDYKGADFEYIPFGSGRRVCPGMSFGIANIELLLANFLYHFDWKLPCEMKNEELDLTETFGVTVRRRDDLYVIPIPHYF</sequence>
<dbReference type="SUPFAM" id="SSF48264">
    <property type="entry name" value="Cytochrome P450"/>
    <property type="match status" value="1"/>
</dbReference>
<dbReference type="GO" id="GO:0005506">
    <property type="term" value="F:iron ion binding"/>
    <property type="evidence" value="ECO:0007669"/>
    <property type="project" value="InterPro"/>
</dbReference>
<keyword evidence="7" id="KW-0492">Microsome</keyword>
<evidence type="ECO:0000256" key="8">
    <source>
        <dbReference type="ARBA" id="ARBA00023002"/>
    </source>
</evidence>
<organism evidence="13 14">
    <name type="scientific">Daucus carota subsp. sativus</name>
    <name type="common">Carrot</name>
    <dbReference type="NCBI Taxonomy" id="79200"/>
    <lineage>
        <taxon>Eukaryota</taxon>
        <taxon>Viridiplantae</taxon>
        <taxon>Streptophyta</taxon>
        <taxon>Embryophyta</taxon>
        <taxon>Tracheophyta</taxon>
        <taxon>Spermatophyta</taxon>
        <taxon>Magnoliopsida</taxon>
        <taxon>eudicotyledons</taxon>
        <taxon>Gunneridae</taxon>
        <taxon>Pentapetalae</taxon>
        <taxon>asterids</taxon>
        <taxon>campanulids</taxon>
        <taxon>Apiales</taxon>
        <taxon>Apiaceae</taxon>
        <taxon>Apioideae</taxon>
        <taxon>Scandiceae</taxon>
        <taxon>Daucinae</taxon>
        <taxon>Daucus</taxon>
        <taxon>Daucus sect. Daucus</taxon>
    </lineage>
</organism>
<keyword evidence="6" id="KW-0256">Endoplasmic reticulum</keyword>
<keyword evidence="4 11" id="KW-0349">Heme</keyword>
<evidence type="ECO:0000256" key="9">
    <source>
        <dbReference type="ARBA" id="ARBA00023004"/>
    </source>
</evidence>
<reference evidence="13" key="1">
    <citation type="journal article" date="2016" name="Nat. Genet.">
        <title>A high-quality carrot genome assembly provides new insights into carotenoid accumulation and asterid genome evolution.</title>
        <authorList>
            <person name="Iorizzo M."/>
            <person name="Ellison S."/>
            <person name="Senalik D."/>
            <person name="Zeng P."/>
            <person name="Satapoomin P."/>
            <person name="Huang J."/>
            <person name="Bowman M."/>
            <person name="Iovene M."/>
            <person name="Sanseverino W."/>
            <person name="Cavagnaro P."/>
            <person name="Yildiz M."/>
            <person name="Macko-Podgorni A."/>
            <person name="Moranska E."/>
            <person name="Grzebelus E."/>
            <person name="Grzebelus D."/>
            <person name="Ashrafi H."/>
            <person name="Zheng Z."/>
            <person name="Cheng S."/>
            <person name="Spooner D."/>
            <person name="Van Deynze A."/>
            <person name="Simon P."/>
        </authorList>
    </citation>
    <scope>NUCLEOTIDE SEQUENCE</scope>
    <source>
        <tissue evidence="13">Leaf</tissue>
    </source>
</reference>
<evidence type="ECO:0000313" key="14">
    <source>
        <dbReference type="Proteomes" id="UP000077755"/>
    </source>
</evidence>
<dbReference type="PRINTS" id="PR00463">
    <property type="entry name" value="EP450I"/>
</dbReference>
<keyword evidence="8 12" id="KW-0560">Oxidoreductase</keyword>
<dbReference type="Pfam" id="PF00067">
    <property type="entry name" value="p450"/>
    <property type="match status" value="1"/>
</dbReference>
<name>A0A165YZ64_DAUCS</name>
<comment type="similarity">
    <text evidence="3 12">Belongs to the cytochrome P450 family.</text>
</comment>
<dbReference type="GO" id="GO:0020037">
    <property type="term" value="F:heme binding"/>
    <property type="evidence" value="ECO:0007669"/>
    <property type="project" value="InterPro"/>
</dbReference>
<keyword evidence="14" id="KW-1185">Reference proteome</keyword>
<dbReference type="Gramene" id="KZM99417">
    <property type="protein sequence ID" value="KZM99417"/>
    <property type="gene ID" value="DCAR_013221"/>
</dbReference>
<evidence type="ECO:0000256" key="3">
    <source>
        <dbReference type="ARBA" id="ARBA00010617"/>
    </source>
</evidence>
<dbReference type="InterPro" id="IPR017972">
    <property type="entry name" value="Cyt_P450_CS"/>
</dbReference>
<evidence type="ECO:0000256" key="12">
    <source>
        <dbReference type="RuleBase" id="RU000461"/>
    </source>
</evidence>
<dbReference type="AlphaFoldDB" id="A0A165YZ64"/>
<dbReference type="FunFam" id="1.10.630.10:FF:000008">
    <property type="entry name" value="Cytochrome P450 71D8"/>
    <property type="match status" value="1"/>
</dbReference>